<evidence type="ECO:0000256" key="3">
    <source>
        <dbReference type="ARBA" id="ARBA00022723"/>
    </source>
</evidence>
<dbReference type="Proteomes" id="UP000092462">
    <property type="component" value="Unassembled WGS sequence"/>
</dbReference>
<dbReference type="EMBL" id="AJVK01011706">
    <property type="status" value="NOT_ANNOTATED_CDS"/>
    <property type="molecule type" value="Genomic_DNA"/>
</dbReference>
<dbReference type="PANTHER" id="PTHR10342">
    <property type="entry name" value="ARYLSULFATASE"/>
    <property type="match status" value="1"/>
</dbReference>
<evidence type="ECO:0000256" key="5">
    <source>
        <dbReference type="ARBA" id="ARBA00023180"/>
    </source>
</evidence>
<dbReference type="SUPFAM" id="SSF53649">
    <property type="entry name" value="Alkaline phosphatase-like"/>
    <property type="match status" value="2"/>
</dbReference>
<keyword evidence="5" id="KW-0325">Glycoprotein</keyword>
<dbReference type="AlphaFoldDB" id="A0A1B0D539"/>
<evidence type="ECO:0000313" key="7">
    <source>
        <dbReference type="EnsemblMetazoa" id="PPAI002596-PA"/>
    </source>
</evidence>
<evidence type="ECO:0000259" key="6">
    <source>
        <dbReference type="Pfam" id="PF00884"/>
    </source>
</evidence>
<dbReference type="EMBL" id="AJVK01011704">
    <property type="status" value="NOT_ANNOTATED_CDS"/>
    <property type="molecule type" value="Genomic_DNA"/>
</dbReference>
<dbReference type="GO" id="GO:0046872">
    <property type="term" value="F:metal ion binding"/>
    <property type="evidence" value="ECO:0007669"/>
    <property type="project" value="UniProtKB-KW"/>
</dbReference>
<keyword evidence="4" id="KW-0106">Calcium</keyword>
<sequence>MASLTMKTNNPAKRTTPKHSSATQLLKVYTLQMYNDVVESLYRDRVGEYLPDVLTDEASKIILNHDSSEGPMFLMMSQIAPHAATPREPFQTIPEDFEMMGHIQNPKRRSYAAMVRALDRSVGQIVKALEKKDILENTIILHLLRQRHYVSDHLTHITDWLPTFAHLAGVMHSKSEKLDGHNIWPTLSNNKSATRTEILHNIDPIIGYSSYYRDGWKYVNGTTSNGIYDTWLGDMPQENSPESLNYSQIVMNSDVWLALNPFSLKVLKTTDLEALRSQTEINCGQRILNSTNCYPLKAPCLFHLKEDPCEMSNVAHLEPNTVKDMEKRLNELHDRFAKKIYTPLQRGFDSHFGSWGPSLSYFSHRYILPWEPFFDGYDLRRNENVTYEGKGEYITDMITDEAVHVIRNHARTPGKPLFLMVTHVAPHAAEDTNPLQAPEEDVAKFGYIEDPERRVYAAMVASLDRSVGKIVMTLQETELLRNSVILFFSDNGAPTKGTYNTTGSNYPLRGQKFSPWEGAMRQPAVIWSPLIQKRHRVSDELIYSADWLPTLVSLCRSGPINDIDGMDVWRTISWDKCSPRHEIMHNIDPVLGYSSLYRNGWKYINGTTAEGNYDGWLGDVEGDDKAPGVANYIELVMKSPTWRALAPLAQKRLRVSDIKALRSQTQIKCANHKIGKSCNPLEQPCLFHLKSDPCEENNLAGRFSQKLIRMQERVRAFQESAMPPRNVPGDPKSNPELWNDVWTSWIDELSSQNAKTL</sequence>
<accession>A0A1B0D539</accession>
<evidence type="ECO:0000256" key="2">
    <source>
        <dbReference type="ARBA" id="ARBA00008779"/>
    </source>
</evidence>
<evidence type="ECO:0000256" key="4">
    <source>
        <dbReference type="ARBA" id="ARBA00022837"/>
    </source>
</evidence>
<dbReference type="Pfam" id="PF00884">
    <property type="entry name" value="Sulfatase"/>
    <property type="match status" value="2"/>
</dbReference>
<comment type="similarity">
    <text evidence="2">Belongs to the sulfatase family.</text>
</comment>
<dbReference type="PANTHER" id="PTHR10342:SF264">
    <property type="entry name" value="MIP05773P-RELATED"/>
    <property type="match status" value="1"/>
</dbReference>
<dbReference type="VEuPathDB" id="VectorBase:PPAI002596"/>
<dbReference type="EnsemblMetazoa" id="PPAI002596-RA">
    <property type="protein sequence ID" value="PPAI002596-PA"/>
    <property type="gene ID" value="PPAI002596"/>
</dbReference>
<dbReference type="Gene3D" id="3.40.720.10">
    <property type="entry name" value="Alkaline Phosphatase, subunit A"/>
    <property type="match status" value="3"/>
</dbReference>
<dbReference type="InterPro" id="IPR047115">
    <property type="entry name" value="ARSB"/>
</dbReference>
<name>A0A1B0D539_PHLPP</name>
<keyword evidence="3" id="KW-0479">Metal-binding</keyword>
<dbReference type="EMBL" id="AJVK01011705">
    <property type="status" value="NOT_ANNOTATED_CDS"/>
    <property type="molecule type" value="Genomic_DNA"/>
</dbReference>
<dbReference type="InterPro" id="IPR017850">
    <property type="entry name" value="Alkaline_phosphatase_core_sf"/>
</dbReference>
<dbReference type="GO" id="GO:0008484">
    <property type="term" value="F:sulfuric ester hydrolase activity"/>
    <property type="evidence" value="ECO:0007669"/>
    <property type="project" value="InterPro"/>
</dbReference>
<reference evidence="7" key="1">
    <citation type="submission" date="2022-08" db="UniProtKB">
        <authorList>
            <consortium name="EnsemblMetazoa"/>
        </authorList>
    </citation>
    <scope>IDENTIFICATION</scope>
    <source>
        <strain evidence="7">Israel</strain>
    </source>
</reference>
<organism evidence="7 8">
    <name type="scientific">Phlebotomus papatasi</name>
    <name type="common">Sandfly</name>
    <dbReference type="NCBI Taxonomy" id="29031"/>
    <lineage>
        <taxon>Eukaryota</taxon>
        <taxon>Metazoa</taxon>
        <taxon>Ecdysozoa</taxon>
        <taxon>Arthropoda</taxon>
        <taxon>Hexapoda</taxon>
        <taxon>Insecta</taxon>
        <taxon>Pterygota</taxon>
        <taxon>Neoptera</taxon>
        <taxon>Endopterygota</taxon>
        <taxon>Diptera</taxon>
        <taxon>Nematocera</taxon>
        <taxon>Psychodoidea</taxon>
        <taxon>Psychodidae</taxon>
        <taxon>Phlebotomus</taxon>
        <taxon>Phlebotomus</taxon>
    </lineage>
</organism>
<feature type="domain" description="Sulfatase N-terminal" evidence="6">
    <location>
        <begin position="342"/>
        <end position="554"/>
    </location>
</feature>
<dbReference type="VEuPathDB" id="VectorBase:PPAPM1_008755"/>
<feature type="domain" description="Sulfatase N-terminal" evidence="6">
    <location>
        <begin position="35"/>
        <end position="159"/>
    </location>
</feature>
<evidence type="ECO:0000313" key="8">
    <source>
        <dbReference type="Proteomes" id="UP000092462"/>
    </source>
</evidence>
<protein>
    <recommendedName>
        <fullName evidence="6">Sulfatase N-terminal domain-containing protein</fullName>
    </recommendedName>
</protein>
<evidence type="ECO:0000256" key="1">
    <source>
        <dbReference type="ARBA" id="ARBA00001913"/>
    </source>
</evidence>
<proteinExistence type="inferred from homology"/>
<dbReference type="InterPro" id="IPR000917">
    <property type="entry name" value="Sulfatase_N"/>
</dbReference>
<dbReference type="Gene3D" id="3.30.1120.10">
    <property type="match status" value="2"/>
</dbReference>
<dbReference type="VEuPathDB" id="VectorBase:PPAPM1_011909"/>
<comment type="cofactor">
    <cofactor evidence="1">
        <name>Ca(2+)</name>
        <dbReference type="ChEBI" id="CHEBI:29108"/>
    </cofactor>
</comment>
<dbReference type="EMBL" id="AJVK01011707">
    <property type="status" value="NOT_ANNOTATED_CDS"/>
    <property type="molecule type" value="Genomic_DNA"/>
</dbReference>
<keyword evidence="8" id="KW-1185">Reference proteome</keyword>